<organism evidence="2 3">
    <name type="scientific">Conexibacter arvalis</name>
    <dbReference type="NCBI Taxonomy" id="912552"/>
    <lineage>
        <taxon>Bacteria</taxon>
        <taxon>Bacillati</taxon>
        <taxon>Actinomycetota</taxon>
        <taxon>Thermoleophilia</taxon>
        <taxon>Solirubrobacterales</taxon>
        <taxon>Conexibacteraceae</taxon>
        <taxon>Conexibacter</taxon>
    </lineage>
</organism>
<dbReference type="RefSeq" id="WP_183339549.1">
    <property type="nucleotide sequence ID" value="NZ_JACHNU010000001.1"/>
</dbReference>
<evidence type="ECO:0000313" key="2">
    <source>
        <dbReference type="EMBL" id="MBB4661408.1"/>
    </source>
</evidence>
<protein>
    <submittedName>
        <fullName evidence="2">2-iminobutanoate/2-iminopropanoate deaminase</fullName>
        <ecNumber evidence="2">3.5.99.10</ecNumber>
    </submittedName>
</protein>
<comment type="caution">
    <text evidence="2">The sequence shown here is derived from an EMBL/GenBank/DDBJ whole genome shotgun (WGS) entry which is preliminary data.</text>
</comment>
<reference evidence="2 3" key="1">
    <citation type="submission" date="2020-08" db="EMBL/GenBank/DDBJ databases">
        <title>Genomic Encyclopedia of Archaeal and Bacterial Type Strains, Phase II (KMG-II): from individual species to whole genera.</title>
        <authorList>
            <person name="Goeker M."/>
        </authorList>
    </citation>
    <scope>NUCLEOTIDE SEQUENCE [LARGE SCALE GENOMIC DNA]</scope>
    <source>
        <strain evidence="2 3">DSM 23288</strain>
    </source>
</reference>
<dbReference type="GO" id="GO:0005829">
    <property type="term" value="C:cytosol"/>
    <property type="evidence" value="ECO:0007669"/>
    <property type="project" value="TreeGrafter"/>
</dbReference>
<dbReference type="PANTHER" id="PTHR11803:SF58">
    <property type="entry name" value="PROTEIN HMF1-RELATED"/>
    <property type="match status" value="1"/>
</dbReference>
<accession>A0A840IBG4</accession>
<dbReference type="EMBL" id="JACHNU010000001">
    <property type="protein sequence ID" value="MBB4661408.1"/>
    <property type="molecule type" value="Genomic_DNA"/>
</dbReference>
<dbReference type="InterPro" id="IPR006175">
    <property type="entry name" value="YjgF/YER057c/UK114"/>
</dbReference>
<proteinExistence type="inferred from homology"/>
<keyword evidence="2" id="KW-0378">Hydrolase</keyword>
<gene>
    <name evidence="2" type="ORF">BDZ31_000981</name>
</gene>
<dbReference type="Proteomes" id="UP000585272">
    <property type="component" value="Unassembled WGS sequence"/>
</dbReference>
<dbReference type="Gene3D" id="3.30.1330.40">
    <property type="entry name" value="RutC-like"/>
    <property type="match status" value="1"/>
</dbReference>
<dbReference type="InterPro" id="IPR035959">
    <property type="entry name" value="RutC-like_sf"/>
</dbReference>
<dbReference type="EC" id="3.5.99.10" evidence="2"/>
<comment type="similarity">
    <text evidence="1">Belongs to the RutC family.</text>
</comment>
<dbReference type="PANTHER" id="PTHR11803">
    <property type="entry name" value="2-IMINOBUTANOATE/2-IMINOPROPANOATE DEAMINASE RIDA"/>
    <property type="match status" value="1"/>
</dbReference>
<dbReference type="CDD" id="cd00448">
    <property type="entry name" value="YjgF_YER057c_UK114_family"/>
    <property type="match status" value="1"/>
</dbReference>
<dbReference type="AlphaFoldDB" id="A0A840IBG4"/>
<dbReference type="Pfam" id="PF01042">
    <property type="entry name" value="Ribonuc_L-PSP"/>
    <property type="match status" value="1"/>
</dbReference>
<dbReference type="InterPro" id="IPR006056">
    <property type="entry name" value="RidA"/>
</dbReference>
<dbReference type="NCBIfam" id="TIGR00004">
    <property type="entry name" value="Rid family detoxifying hydrolase"/>
    <property type="match status" value="1"/>
</dbReference>
<keyword evidence="3" id="KW-1185">Reference proteome</keyword>
<evidence type="ECO:0000256" key="1">
    <source>
        <dbReference type="ARBA" id="ARBA00010552"/>
    </source>
</evidence>
<evidence type="ECO:0000313" key="3">
    <source>
        <dbReference type="Proteomes" id="UP000585272"/>
    </source>
</evidence>
<sequence length="125" mass="13190">MKRQVRTDKTPAPSGSYSQAIVSGGVVYTAGQGPFRPGSDEPVGEDVAAQTRQTLENLAAVLEAAGSSMEAVVKTTVFLHDLGEFAEFDAVYAEYFPDPKPARSTIGCDLGFFKVEIEAVAAVTS</sequence>
<dbReference type="GO" id="GO:0120241">
    <property type="term" value="F:2-iminobutanoate/2-iminopropanoate deaminase"/>
    <property type="evidence" value="ECO:0007669"/>
    <property type="project" value="UniProtKB-EC"/>
</dbReference>
<dbReference type="FunFam" id="3.30.1330.40:FF:000001">
    <property type="entry name" value="L-PSP family endoribonuclease"/>
    <property type="match status" value="1"/>
</dbReference>
<dbReference type="SUPFAM" id="SSF55298">
    <property type="entry name" value="YjgF-like"/>
    <property type="match status" value="1"/>
</dbReference>
<name>A0A840IBG4_9ACTN</name>